<reference evidence="2" key="2">
    <citation type="submission" date="2015-08" db="UniProtKB">
        <authorList>
            <consortium name="WormBaseParasite"/>
        </authorList>
    </citation>
    <scope>IDENTIFICATION</scope>
</reference>
<keyword evidence="1" id="KW-1185">Reference proteome</keyword>
<evidence type="ECO:0000313" key="2">
    <source>
        <dbReference type="WBParaSite" id="SVE_1285500.1"/>
    </source>
</evidence>
<accession>A0A0K0FRV2</accession>
<dbReference type="STRING" id="75913.A0A0K0FRV2"/>
<dbReference type="Proteomes" id="UP000035680">
    <property type="component" value="Unassembled WGS sequence"/>
</dbReference>
<evidence type="ECO:0000313" key="1">
    <source>
        <dbReference type="Proteomes" id="UP000035680"/>
    </source>
</evidence>
<dbReference type="WBParaSite" id="SVE_1285500.1">
    <property type="protein sequence ID" value="SVE_1285500.1"/>
    <property type="gene ID" value="SVE_1285500"/>
</dbReference>
<name>A0A0K0FRV2_STRVS</name>
<proteinExistence type="predicted"/>
<organism evidence="1 2">
    <name type="scientific">Strongyloides venezuelensis</name>
    <name type="common">Threadworm</name>
    <dbReference type="NCBI Taxonomy" id="75913"/>
    <lineage>
        <taxon>Eukaryota</taxon>
        <taxon>Metazoa</taxon>
        <taxon>Ecdysozoa</taxon>
        <taxon>Nematoda</taxon>
        <taxon>Chromadorea</taxon>
        <taxon>Rhabditida</taxon>
        <taxon>Tylenchina</taxon>
        <taxon>Panagrolaimomorpha</taxon>
        <taxon>Strongyloidoidea</taxon>
        <taxon>Strongyloididae</taxon>
        <taxon>Strongyloides</taxon>
    </lineage>
</organism>
<reference evidence="1" key="1">
    <citation type="submission" date="2014-07" db="EMBL/GenBank/DDBJ databases">
        <authorList>
            <person name="Martin A.A"/>
            <person name="De Silva N."/>
        </authorList>
    </citation>
    <scope>NUCLEOTIDE SEQUENCE</scope>
</reference>
<protein>
    <submittedName>
        <fullName evidence="2">Integrase catalytic domain-containing protein</fullName>
    </submittedName>
</protein>
<dbReference type="AlphaFoldDB" id="A0A0K0FRV2"/>
<sequence>MEKGLLVINGSEFKLKQKDVSIPILSKSGVLIINQKIKDFRVDDDLMQIKVARSKFIAELFALVYGTDMLMHTGKFVKLFKPKSKLILYTNNLPLFNYLKRVTGYNLKAKAVDIDFIYLQECLKEIEVMHVNYEELIADSLTKLLSSERLMDVFTGREKVTLLSGSKLTIYTDHKPLVGLRTGTNIPNYMELLFSVEDQEYELIYKRGHENHTADFLSRVNVISSIKSFDNVESASYEHHNSEIERAFHTVRAIYGKLPIKSKDVLENLNRVSHIMNTAEHKYL</sequence>